<dbReference type="InterPro" id="IPR013604">
    <property type="entry name" value="7TM_chemorcpt"/>
</dbReference>
<dbReference type="Pfam" id="PF08395">
    <property type="entry name" value="7tm_7"/>
    <property type="match status" value="1"/>
</dbReference>
<evidence type="ECO:0000313" key="10">
    <source>
        <dbReference type="Proteomes" id="UP001642540"/>
    </source>
</evidence>
<gene>
    <name evidence="9" type="ORF">ODALV1_LOCUS17886</name>
</gene>
<evidence type="ECO:0000256" key="8">
    <source>
        <dbReference type="SAM" id="Phobius"/>
    </source>
</evidence>
<evidence type="ECO:0008006" key="11">
    <source>
        <dbReference type="Google" id="ProtNLM"/>
    </source>
</evidence>
<evidence type="ECO:0000256" key="4">
    <source>
        <dbReference type="ARBA" id="ARBA00022989"/>
    </source>
</evidence>
<proteinExistence type="predicted"/>
<comment type="caution">
    <text evidence="9">The sequence shown here is derived from an EMBL/GenBank/DDBJ whole genome shotgun (WGS) entry which is preliminary data.</text>
</comment>
<feature type="transmembrane region" description="Helical" evidence="8">
    <location>
        <begin position="283"/>
        <end position="306"/>
    </location>
</feature>
<organism evidence="9 10">
    <name type="scientific">Orchesella dallaii</name>
    <dbReference type="NCBI Taxonomy" id="48710"/>
    <lineage>
        <taxon>Eukaryota</taxon>
        <taxon>Metazoa</taxon>
        <taxon>Ecdysozoa</taxon>
        <taxon>Arthropoda</taxon>
        <taxon>Hexapoda</taxon>
        <taxon>Collembola</taxon>
        <taxon>Entomobryomorpha</taxon>
        <taxon>Entomobryoidea</taxon>
        <taxon>Orchesellidae</taxon>
        <taxon>Orchesellinae</taxon>
        <taxon>Orchesella</taxon>
    </lineage>
</organism>
<evidence type="ECO:0000313" key="9">
    <source>
        <dbReference type="EMBL" id="CAL8117892.1"/>
    </source>
</evidence>
<dbReference type="PANTHER" id="PTHR21143:SF121">
    <property type="entry name" value="GUSTATORY AND ODORANT RECEPTOR 21A"/>
    <property type="match status" value="1"/>
</dbReference>
<dbReference type="PANTHER" id="PTHR21143">
    <property type="entry name" value="INVERTEBRATE GUSTATORY RECEPTOR"/>
    <property type="match status" value="1"/>
</dbReference>
<evidence type="ECO:0000256" key="5">
    <source>
        <dbReference type="ARBA" id="ARBA00023136"/>
    </source>
</evidence>
<comment type="subcellular location">
    <subcellularLocation>
        <location evidence="1">Cell membrane</location>
        <topology evidence="1">Multi-pass membrane protein</topology>
    </subcellularLocation>
</comment>
<keyword evidence="10" id="KW-1185">Reference proteome</keyword>
<sequence>MNNLEFLKYYMIFVGFYPNSLISTSNRLKKLYIFWKLFLIFINIINVTINCYRFNQNLSRSFKENQSGILISSAIAFRLILIQTSIAIIRILFLRGEMNTKLSEKYSFRYLVRRHNVIIRKYPGFSSTLFERSSKNQLLYYFVSAFSFAEGCYITWKLEEMDMAEESPLSSPLFGIFPRWIETMIEVISSFVHEINVLDGFSILTILMMNGMSYGVANLNEKLSKILAQLVKRRKKRLESEFNEPFPLAVVAEYGIRNEKYSMMDVSLLFHDILEIWGHLKGIVSLVTAVTFALWMMQLIFSSFFAVTSGIDFGYTSFLPWSFTADCLVGFTRFVCITSSVHSFYLKIEELNKLLLLAMINCNTDCCGCTVDSELGLLQDYSITIRSGSSNQISPNCEGACENEKIGIVNGDKRILAYLYGKSIKQRPFSLDACGFFNVGRPTILTIVGTVSTYLIVLLQFQMSGSKTKT</sequence>
<feature type="transmembrane region" description="Helical" evidence="8">
    <location>
        <begin position="318"/>
        <end position="346"/>
    </location>
</feature>
<evidence type="ECO:0000256" key="2">
    <source>
        <dbReference type="ARBA" id="ARBA00022475"/>
    </source>
</evidence>
<keyword evidence="7" id="KW-0807">Transducer</keyword>
<feature type="transmembrane region" description="Helical" evidence="8">
    <location>
        <begin position="31"/>
        <end position="49"/>
    </location>
</feature>
<keyword evidence="4 8" id="KW-1133">Transmembrane helix</keyword>
<evidence type="ECO:0000256" key="3">
    <source>
        <dbReference type="ARBA" id="ARBA00022692"/>
    </source>
</evidence>
<keyword evidence="3 8" id="KW-0812">Transmembrane</keyword>
<dbReference type="Proteomes" id="UP001642540">
    <property type="component" value="Unassembled WGS sequence"/>
</dbReference>
<accession>A0ABP1R2A1</accession>
<feature type="transmembrane region" description="Helical" evidence="8">
    <location>
        <begin position="69"/>
        <end position="93"/>
    </location>
</feature>
<reference evidence="9 10" key="1">
    <citation type="submission" date="2024-08" db="EMBL/GenBank/DDBJ databases">
        <authorList>
            <person name="Cucini C."/>
            <person name="Frati F."/>
        </authorList>
    </citation>
    <scope>NUCLEOTIDE SEQUENCE [LARGE SCALE GENOMIC DNA]</scope>
</reference>
<keyword evidence="6" id="KW-0675">Receptor</keyword>
<dbReference type="EMBL" id="CAXLJM020000057">
    <property type="protein sequence ID" value="CAL8117892.1"/>
    <property type="molecule type" value="Genomic_DNA"/>
</dbReference>
<name>A0ABP1R2A1_9HEXA</name>
<keyword evidence="5 8" id="KW-0472">Membrane</keyword>
<evidence type="ECO:0000256" key="1">
    <source>
        <dbReference type="ARBA" id="ARBA00004651"/>
    </source>
</evidence>
<evidence type="ECO:0000256" key="6">
    <source>
        <dbReference type="ARBA" id="ARBA00023170"/>
    </source>
</evidence>
<protein>
    <recommendedName>
        <fullName evidence="11">Gustatory receptor</fullName>
    </recommendedName>
</protein>
<evidence type="ECO:0000256" key="7">
    <source>
        <dbReference type="ARBA" id="ARBA00023224"/>
    </source>
</evidence>
<keyword evidence="2" id="KW-1003">Cell membrane</keyword>